<evidence type="ECO:0000256" key="3">
    <source>
        <dbReference type="ARBA" id="ARBA00022842"/>
    </source>
</evidence>
<evidence type="ECO:0000313" key="4">
    <source>
        <dbReference type="EMBL" id="SMA37985.1"/>
    </source>
</evidence>
<dbReference type="Proteomes" id="UP000196573">
    <property type="component" value="Unassembled WGS sequence"/>
</dbReference>
<dbReference type="SUPFAM" id="SSF56784">
    <property type="entry name" value="HAD-like"/>
    <property type="match status" value="1"/>
</dbReference>
<dbReference type="NCBIfam" id="TIGR01488">
    <property type="entry name" value="HAD-SF-IB"/>
    <property type="match status" value="1"/>
</dbReference>
<dbReference type="NCBIfam" id="TIGR01490">
    <property type="entry name" value="HAD-SF-IB-hyp1"/>
    <property type="match status" value="1"/>
</dbReference>
<evidence type="ECO:0000256" key="1">
    <source>
        <dbReference type="ARBA" id="ARBA00022723"/>
    </source>
</evidence>
<dbReference type="PANTHER" id="PTHR43344">
    <property type="entry name" value="PHOSPHOSERINE PHOSPHATASE"/>
    <property type="match status" value="1"/>
</dbReference>
<dbReference type="InterPro" id="IPR050582">
    <property type="entry name" value="HAD-like_SerB"/>
</dbReference>
<dbReference type="Pfam" id="PF12710">
    <property type="entry name" value="HAD"/>
    <property type="match status" value="1"/>
</dbReference>
<dbReference type="CDD" id="cd02612">
    <property type="entry name" value="HAD_PGPPase"/>
    <property type="match status" value="1"/>
</dbReference>
<protein>
    <submittedName>
        <fullName evidence="4">Haloacid dehalogenase-like hydrolase</fullName>
    </submittedName>
</protein>
<dbReference type="OrthoDB" id="9784466at2"/>
<dbReference type="Gene3D" id="1.20.1440.100">
    <property type="entry name" value="SG protein - dephosphorylation function"/>
    <property type="match status" value="1"/>
</dbReference>
<dbReference type="InterPro" id="IPR006385">
    <property type="entry name" value="HAD_hydro_SerB1"/>
</dbReference>
<dbReference type="GO" id="GO:0016787">
    <property type="term" value="F:hydrolase activity"/>
    <property type="evidence" value="ECO:0007669"/>
    <property type="project" value="UniProtKB-KW"/>
</dbReference>
<accession>A0A1X7AFL7</accession>
<keyword evidence="3" id="KW-0460">Magnesium</keyword>
<dbReference type="InterPro" id="IPR036412">
    <property type="entry name" value="HAD-like_sf"/>
</dbReference>
<dbReference type="PANTHER" id="PTHR43344:SF13">
    <property type="entry name" value="PHOSPHATASE RV3661-RELATED"/>
    <property type="match status" value="1"/>
</dbReference>
<organism evidence="4 5">
    <name type="scientific">Parendozoicomonas haliclonae</name>
    <dbReference type="NCBI Taxonomy" id="1960125"/>
    <lineage>
        <taxon>Bacteria</taxon>
        <taxon>Pseudomonadati</taxon>
        <taxon>Pseudomonadota</taxon>
        <taxon>Gammaproteobacteria</taxon>
        <taxon>Oceanospirillales</taxon>
        <taxon>Endozoicomonadaceae</taxon>
        <taxon>Parendozoicomonas</taxon>
    </lineage>
</organism>
<dbReference type="InterPro" id="IPR023214">
    <property type="entry name" value="HAD_sf"/>
</dbReference>
<dbReference type="RefSeq" id="WP_087107950.1">
    <property type="nucleotide sequence ID" value="NZ_CBCSCN010000001.1"/>
</dbReference>
<dbReference type="EMBL" id="FWPT01000002">
    <property type="protein sequence ID" value="SMA37985.1"/>
    <property type="molecule type" value="Genomic_DNA"/>
</dbReference>
<gene>
    <name evidence="4" type="ORF">EHSB41UT_00814</name>
</gene>
<evidence type="ECO:0000256" key="2">
    <source>
        <dbReference type="ARBA" id="ARBA00022801"/>
    </source>
</evidence>
<evidence type="ECO:0000313" key="5">
    <source>
        <dbReference type="Proteomes" id="UP000196573"/>
    </source>
</evidence>
<proteinExistence type="predicted"/>
<reference evidence="4 5" key="1">
    <citation type="submission" date="2017-03" db="EMBL/GenBank/DDBJ databases">
        <authorList>
            <person name="Afonso C.L."/>
            <person name="Miller P.J."/>
            <person name="Scott M.A."/>
            <person name="Spackman E."/>
            <person name="Goraichik I."/>
            <person name="Dimitrov K.M."/>
            <person name="Suarez D.L."/>
            <person name="Swayne D.E."/>
        </authorList>
    </citation>
    <scope>NUCLEOTIDE SEQUENCE [LARGE SCALE GENOMIC DNA]</scope>
    <source>
        <strain evidence="4">SB41UT1</strain>
    </source>
</reference>
<dbReference type="GO" id="GO:0046872">
    <property type="term" value="F:metal ion binding"/>
    <property type="evidence" value="ECO:0007669"/>
    <property type="project" value="UniProtKB-KW"/>
</dbReference>
<sequence>MTVAIFDLDHTLIDTDSDHAWGEFLVEKKLVDSDVFQKANEYFYQQYKQGTLNLDEYLDFALKPLTEHEPENLYQLREEFVAERMKPLIKPKVAALLQKHRELGHALLVITATNRFVVEPIIAAIGIEDFLAIDLEMKDGRYTGRPSGIPSFREGKITRFQQWLDNNPGHDFESAWFYSDSMNDLPLLEKVGNPVVVDGDERLIKTAQERNWPVTSLKQ</sequence>
<keyword evidence="5" id="KW-1185">Reference proteome</keyword>
<keyword evidence="1" id="KW-0479">Metal-binding</keyword>
<dbReference type="Gene3D" id="3.40.50.1000">
    <property type="entry name" value="HAD superfamily/HAD-like"/>
    <property type="match status" value="1"/>
</dbReference>
<keyword evidence="2 4" id="KW-0378">Hydrolase</keyword>
<dbReference type="AlphaFoldDB" id="A0A1X7AFL7"/>
<name>A0A1X7AFL7_9GAMM</name>